<sequence>MGEVPMHATKKLVPTLDTTPPAVVIAEARQSGQGALTLTVQLSEPGTAYCGVVSDQHHPPSQWELLRQGASAIVAPGAPGLLASVVLSGLPQDTELDAYCTASDRASAHADLAVDNFPSDQAVLSTKLDVHTSFDSTPPVLTQTAPGYGAFASCVPDGFDAGCKTTLTFEFDEDIFRGQGNITFVCLSNLAFCLDVDVPMDSHLFDGGFTFIQNEALYITFDTPLVDASTFKVVFGDGAVADSRGNGFVIDVTCDPWFNPLWQSALAPCQPTYSFQTPS</sequence>
<accession>A0A7S2KVD7</accession>
<proteinExistence type="predicted"/>
<name>A0A7S2KVD7_9DINO</name>
<dbReference type="EMBL" id="HBGW01052820">
    <property type="protein sequence ID" value="CAD9587891.1"/>
    <property type="molecule type" value="Transcribed_RNA"/>
</dbReference>
<evidence type="ECO:0008006" key="2">
    <source>
        <dbReference type="Google" id="ProtNLM"/>
    </source>
</evidence>
<protein>
    <recommendedName>
        <fullName evidence="2">SbsA Ig-like domain-containing protein</fullName>
    </recommendedName>
</protein>
<gene>
    <name evidence="1" type="ORF">BRAN1462_LOCUS33537</name>
</gene>
<dbReference type="AlphaFoldDB" id="A0A7S2KVD7"/>
<reference evidence="1" key="1">
    <citation type="submission" date="2021-01" db="EMBL/GenBank/DDBJ databases">
        <authorList>
            <person name="Corre E."/>
            <person name="Pelletier E."/>
            <person name="Niang G."/>
            <person name="Scheremetjew M."/>
            <person name="Finn R."/>
            <person name="Kale V."/>
            <person name="Holt S."/>
            <person name="Cochrane G."/>
            <person name="Meng A."/>
            <person name="Brown T."/>
            <person name="Cohen L."/>
        </authorList>
    </citation>
    <scope>NUCLEOTIDE SEQUENCE</scope>
    <source>
        <strain evidence="1">RCC3387</strain>
    </source>
</reference>
<evidence type="ECO:0000313" key="1">
    <source>
        <dbReference type="EMBL" id="CAD9587891.1"/>
    </source>
</evidence>
<organism evidence="1">
    <name type="scientific">Zooxanthella nutricula</name>
    <dbReference type="NCBI Taxonomy" id="1333877"/>
    <lineage>
        <taxon>Eukaryota</taxon>
        <taxon>Sar</taxon>
        <taxon>Alveolata</taxon>
        <taxon>Dinophyceae</taxon>
        <taxon>Peridiniales</taxon>
        <taxon>Peridiniales incertae sedis</taxon>
        <taxon>Zooxanthella</taxon>
    </lineage>
</organism>